<comment type="caution">
    <text evidence="1">The sequence shown here is derived from an EMBL/GenBank/DDBJ whole genome shotgun (WGS) entry which is preliminary data.</text>
</comment>
<gene>
    <name evidence="1" type="ORF">HMPREF9081_1258</name>
</gene>
<dbReference type="EMBL" id="AFHQ01000032">
    <property type="protein sequence ID" value="EGK60073.1"/>
    <property type="molecule type" value="Genomic_DNA"/>
</dbReference>
<evidence type="ECO:0000313" key="1">
    <source>
        <dbReference type="EMBL" id="EGK60073.1"/>
    </source>
</evidence>
<reference evidence="1 2" key="1">
    <citation type="submission" date="2011-04" db="EMBL/GenBank/DDBJ databases">
        <authorList>
            <person name="Muzny D."/>
            <person name="Qin X."/>
            <person name="Deng J."/>
            <person name="Jiang H."/>
            <person name="Liu Y."/>
            <person name="Qu J."/>
            <person name="Song X.-Z."/>
            <person name="Zhang L."/>
            <person name="Thornton R."/>
            <person name="Coyle M."/>
            <person name="Francisco L."/>
            <person name="Jackson L."/>
            <person name="Javaid M."/>
            <person name="Korchina V."/>
            <person name="Kovar C."/>
            <person name="Mata R."/>
            <person name="Mathew T."/>
            <person name="Ngo R."/>
            <person name="Nguyen L."/>
            <person name="Nguyen N."/>
            <person name="Okwuonu G."/>
            <person name="Ongeri F."/>
            <person name="Pham C."/>
            <person name="Simmons D."/>
            <person name="Wilczek-Boney K."/>
            <person name="Hale W."/>
            <person name="Jakkamsetti A."/>
            <person name="Pham P."/>
            <person name="Ruth R."/>
            <person name="San Lucas F."/>
            <person name="Warren J."/>
            <person name="Zhang J."/>
            <person name="Zhao Z."/>
            <person name="Zhou C."/>
            <person name="Zhu D."/>
            <person name="Lee S."/>
            <person name="Bess C."/>
            <person name="Blankenburg K."/>
            <person name="Forbes L."/>
            <person name="Fu Q."/>
            <person name="Gubbala S."/>
            <person name="Hirani K."/>
            <person name="Jayaseelan J.C."/>
            <person name="Lara F."/>
            <person name="Munidasa M."/>
            <person name="Palculict T."/>
            <person name="Patil S."/>
            <person name="Pu L.-L."/>
            <person name="Saada N."/>
            <person name="Tang L."/>
            <person name="Weissenberger G."/>
            <person name="Zhu Y."/>
            <person name="Hemphill L."/>
            <person name="Shang Y."/>
            <person name="Youmans B."/>
            <person name="Ayvaz T."/>
            <person name="Ross M."/>
            <person name="Santibanez J."/>
            <person name="Aqrawi P."/>
            <person name="Gross S."/>
            <person name="Joshi V."/>
            <person name="Fowler G."/>
            <person name="Nazareth L."/>
            <person name="Reid J."/>
            <person name="Worley K."/>
            <person name="Petrosino J."/>
            <person name="Highlander S."/>
            <person name="Gibbs R."/>
        </authorList>
    </citation>
    <scope>NUCLEOTIDE SEQUENCE [LARGE SCALE GENOMIC DNA]</scope>
    <source>
        <strain evidence="1 2">DSM 2778</strain>
    </source>
</reference>
<protein>
    <submittedName>
        <fullName evidence="1">Uncharacterized protein</fullName>
    </submittedName>
</protein>
<dbReference type="STRING" id="888060.HMPREF9081_1258"/>
<dbReference type="Proteomes" id="UP000004067">
    <property type="component" value="Unassembled WGS sequence"/>
</dbReference>
<evidence type="ECO:0000313" key="2">
    <source>
        <dbReference type="Proteomes" id="UP000004067"/>
    </source>
</evidence>
<dbReference type="eggNOG" id="ENOG50307QK">
    <property type="taxonomic scope" value="Bacteria"/>
</dbReference>
<organism evidence="1 2">
    <name type="scientific">Centipeda periodontii DSM 2778</name>
    <dbReference type="NCBI Taxonomy" id="888060"/>
    <lineage>
        <taxon>Bacteria</taxon>
        <taxon>Bacillati</taxon>
        <taxon>Bacillota</taxon>
        <taxon>Negativicutes</taxon>
        <taxon>Selenomonadales</taxon>
        <taxon>Selenomonadaceae</taxon>
        <taxon>Centipeda</taxon>
    </lineage>
</organism>
<dbReference type="HOGENOM" id="CLU_104658_0_0_9"/>
<proteinExistence type="predicted"/>
<dbReference type="OrthoDB" id="1633695at2"/>
<sequence length="235" mass="27067">MAEDFTEKIDEALAQWTVLDELPAEIEGFVLSKGRHVNEAQYDFFRYDHAAEHRAVIGFYDAPTTSYKLRVEIGVVSFALPSFIYGDIATFGKELTRNLPRVMTELHVDALATQELLPVRESLEAWAYGQELAEALEGFELFVRPAAPAELTNGSFLIIDYVDFARGNDVGIYYNCYRNEFFGEYHVNHMPYVSYSFDAADLEELEQRLKLHLVRYLRTAREQSELEKNVEQERA</sequence>
<keyword evidence="2" id="KW-1185">Reference proteome</keyword>
<accession>F5RLV3</accession>
<dbReference type="AlphaFoldDB" id="F5RLV3"/>
<name>F5RLV3_9FIRM</name>
<dbReference type="RefSeq" id="WP_006306193.1">
    <property type="nucleotide sequence ID" value="NZ_GL892076.1"/>
</dbReference>